<evidence type="ECO:0000259" key="10">
    <source>
        <dbReference type="PROSITE" id="PS50850"/>
    </source>
</evidence>
<evidence type="ECO:0000256" key="9">
    <source>
        <dbReference type="SAM" id="Phobius"/>
    </source>
</evidence>
<evidence type="ECO:0000256" key="2">
    <source>
        <dbReference type="ARBA" id="ARBA00008537"/>
    </source>
</evidence>
<evidence type="ECO:0000256" key="3">
    <source>
        <dbReference type="ARBA" id="ARBA00022448"/>
    </source>
</evidence>
<dbReference type="GO" id="GO:0005886">
    <property type="term" value="C:plasma membrane"/>
    <property type="evidence" value="ECO:0007669"/>
    <property type="project" value="UniProtKB-SubCell"/>
</dbReference>
<comment type="subcellular location">
    <subcellularLocation>
        <location evidence="1">Cell membrane</location>
        <topology evidence="1">Multi-pass membrane protein</topology>
    </subcellularLocation>
</comment>
<feature type="domain" description="Major facilitator superfamily (MFS) profile" evidence="10">
    <location>
        <begin position="31"/>
        <end position="487"/>
    </location>
</feature>
<evidence type="ECO:0000313" key="14">
    <source>
        <dbReference type="Proteomes" id="UP000590811"/>
    </source>
</evidence>
<dbReference type="PROSITE" id="PS50850">
    <property type="entry name" value="MFS"/>
    <property type="match status" value="1"/>
</dbReference>
<gene>
    <name evidence="12" type="ORF">DFJ68_3311</name>
    <name evidence="11" type="ORF">FHW14_002615</name>
</gene>
<dbReference type="Gene3D" id="1.20.1720.10">
    <property type="entry name" value="Multidrug resistance protein D"/>
    <property type="match status" value="1"/>
</dbReference>
<feature type="transmembrane region" description="Helical" evidence="9">
    <location>
        <begin position="129"/>
        <end position="147"/>
    </location>
</feature>
<name>A0A495Y3S1_9MICO</name>
<dbReference type="NCBIfam" id="TIGR00711">
    <property type="entry name" value="efflux_EmrB"/>
    <property type="match status" value="1"/>
</dbReference>
<dbReference type="CDD" id="cd17503">
    <property type="entry name" value="MFS_LmrB_MDR_like"/>
    <property type="match status" value="1"/>
</dbReference>
<feature type="transmembrane region" description="Helical" evidence="9">
    <location>
        <begin position="216"/>
        <end position="236"/>
    </location>
</feature>
<proteinExistence type="inferred from homology"/>
<evidence type="ECO:0000256" key="5">
    <source>
        <dbReference type="ARBA" id="ARBA00022692"/>
    </source>
</evidence>
<feature type="compositionally biased region" description="Basic and acidic residues" evidence="8">
    <location>
        <begin position="491"/>
        <end position="508"/>
    </location>
</feature>
<dbReference type="InterPro" id="IPR011701">
    <property type="entry name" value="MFS"/>
</dbReference>
<comment type="caution">
    <text evidence="12">The sequence shown here is derived from an EMBL/GenBank/DDBJ whole genome shotgun (WGS) entry which is preliminary data.</text>
</comment>
<evidence type="ECO:0000313" key="12">
    <source>
        <dbReference type="EMBL" id="RKT79833.1"/>
    </source>
</evidence>
<feature type="transmembrane region" description="Helical" evidence="9">
    <location>
        <begin position="353"/>
        <end position="369"/>
    </location>
</feature>
<feature type="transmembrane region" description="Helical" evidence="9">
    <location>
        <begin position="381"/>
        <end position="403"/>
    </location>
</feature>
<keyword evidence="13" id="KW-1185">Reference proteome</keyword>
<dbReference type="Gene3D" id="1.20.1250.20">
    <property type="entry name" value="MFS general substrate transporter like domains"/>
    <property type="match status" value="1"/>
</dbReference>
<evidence type="ECO:0000313" key="11">
    <source>
        <dbReference type="EMBL" id="MBB2987432.1"/>
    </source>
</evidence>
<feature type="transmembrane region" description="Helical" evidence="9">
    <location>
        <begin position="287"/>
        <end position="312"/>
    </location>
</feature>
<dbReference type="InterPro" id="IPR020846">
    <property type="entry name" value="MFS_dom"/>
</dbReference>
<feature type="transmembrane region" description="Helical" evidence="9">
    <location>
        <begin position="96"/>
        <end position="123"/>
    </location>
</feature>
<keyword evidence="7 9" id="KW-0472">Membrane</keyword>
<dbReference type="PRINTS" id="PR01036">
    <property type="entry name" value="TCRTETB"/>
</dbReference>
<dbReference type="PANTHER" id="PTHR42718:SF9">
    <property type="entry name" value="MAJOR FACILITATOR SUPERFAMILY MULTIDRUG TRANSPORTER MFSC"/>
    <property type="match status" value="1"/>
</dbReference>
<evidence type="ECO:0000256" key="1">
    <source>
        <dbReference type="ARBA" id="ARBA00004651"/>
    </source>
</evidence>
<dbReference type="InterPro" id="IPR036259">
    <property type="entry name" value="MFS_trans_sf"/>
</dbReference>
<dbReference type="EMBL" id="JACHVT010000005">
    <property type="protein sequence ID" value="MBB2987432.1"/>
    <property type="molecule type" value="Genomic_DNA"/>
</dbReference>
<dbReference type="Pfam" id="PF07690">
    <property type="entry name" value="MFS_1"/>
    <property type="match status" value="1"/>
</dbReference>
<dbReference type="Proteomes" id="UP000278440">
    <property type="component" value="Unassembled WGS sequence"/>
</dbReference>
<evidence type="ECO:0000256" key="8">
    <source>
        <dbReference type="SAM" id="MobiDB-lite"/>
    </source>
</evidence>
<feature type="region of interest" description="Disordered" evidence="8">
    <location>
        <begin position="486"/>
        <end position="514"/>
    </location>
</feature>
<reference evidence="12 13" key="1">
    <citation type="submission" date="2018-10" db="EMBL/GenBank/DDBJ databases">
        <title>Sequencing the genomes of 1000 actinobacteria strains.</title>
        <authorList>
            <person name="Klenk H.-P."/>
        </authorList>
    </citation>
    <scope>NUCLEOTIDE SEQUENCE [LARGE SCALE GENOMIC DNA]</scope>
    <source>
        <strain evidence="12 13">DSM 44267</strain>
    </source>
</reference>
<reference evidence="11 14" key="2">
    <citation type="submission" date="2020-08" db="EMBL/GenBank/DDBJ databases">
        <title>Genomic Encyclopedia of Type Strains, Phase IV (KMG-V): Genome sequencing to study the core and pangenomes of soil and plant-associated prokaryotes.</title>
        <authorList>
            <person name="Whitman W."/>
        </authorList>
    </citation>
    <scope>NUCLEOTIDE SEQUENCE [LARGE SCALE GENOMIC DNA]</scope>
    <source>
        <strain evidence="11 14">B3ACCR2</strain>
    </source>
</reference>
<dbReference type="GO" id="GO:0022857">
    <property type="term" value="F:transmembrane transporter activity"/>
    <property type="evidence" value="ECO:0007669"/>
    <property type="project" value="InterPro"/>
</dbReference>
<evidence type="ECO:0000256" key="4">
    <source>
        <dbReference type="ARBA" id="ARBA00022475"/>
    </source>
</evidence>
<evidence type="ECO:0000313" key="13">
    <source>
        <dbReference type="Proteomes" id="UP000278440"/>
    </source>
</evidence>
<accession>A0A495Y3S1</accession>
<dbReference type="SUPFAM" id="SSF103473">
    <property type="entry name" value="MFS general substrate transporter"/>
    <property type="match status" value="1"/>
</dbReference>
<evidence type="ECO:0000256" key="6">
    <source>
        <dbReference type="ARBA" id="ARBA00022989"/>
    </source>
</evidence>
<keyword evidence="4" id="KW-1003">Cell membrane</keyword>
<feature type="transmembrane region" description="Helical" evidence="9">
    <location>
        <begin position="424"/>
        <end position="444"/>
    </location>
</feature>
<feature type="transmembrane region" description="Helical" evidence="9">
    <location>
        <begin position="324"/>
        <end position="341"/>
    </location>
</feature>
<organism evidence="12 13">
    <name type="scientific">Terracoccus luteus</name>
    <dbReference type="NCBI Taxonomy" id="53356"/>
    <lineage>
        <taxon>Bacteria</taxon>
        <taxon>Bacillati</taxon>
        <taxon>Actinomycetota</taxon>
        <taxon>Actinomycetes</taxon>
        <taxon>Micrococcales</taxon>
        <taxon>Intrasporangiaceae</taxon>
        <taxon>Terracoccus</taxon>
    </lineage>
</organism>
<feature type="region of interest" description="Disordered" evidence="8">
    <location>
        <begin position="1"/>
        <end position="22"/>
    </location>
</feature>
<dbReference type="Proteomes" id="UP000590811">
    <property type="component" value="Unassembled WGS sequence"/>
</dbReference>
<feature type="transmembrane region" description="Helical" evidence="9">
    <location>
        <begin position="66"/>
        <end position="89"/>
    </location>
</feature>
<dbReference type="EMBL" id="RBXT01000001">
    <property type="protein sequence ID" value="RKT79833.1"/>
    <property type="molecule type" value="Genomic_DNA"/>
</dbReference>
<keyword evidence="3" id="KW-0813">Transport</keyword>
<feature type="transmembrane region" description="Helical" evidence="9">
    <location>
        <begin position="31"/>
        <end position="54"/>
    </location>
</feature>
<feature type="transmembrane region" description="Helical" evidence="9">
    <location>
        <begin position="464"/>
        <end position="482"/>
    </location>
</feature>
<comment type="similarity">
    <text evidence="2">Belongs to the major facilitator superfamily. EmrB family.</text>
</comment>
<sequence length="514" mass="53106">MPETHPLPQAEGPATDRTGSTPNLPPGAGRLIALLVGSAFVVILNETIMSVALPRLMEEFSIEATTAQWITTAFLLTMAVVIPVTGYLMSRFTLRALFTVAMSVFTAGTLLAALAPTFLVLVLARVLQASGTAIMMPLLITTVLNVVPAERRGRMMGTISIVISVAPAIGPTISGVVLQQLSWRWMFWIVLPIAALALTLGRVWVRDLTTPVRVPLDAPSVVLSALGFAGFIYGLSSIGESAAGEALLPPWIPLSIGAVALVAFVWRQLRLRERALLDLRAFSSRPFSVAVGLVVVAMMSLFGTLILLPILLQGTLGLTTLQTGLVLLPGGAVMGLMAPLVGRAFDRVGPRPLVGPGAVLTSVALWWMSTFGVGTTAGTVVAAHVTLSMGIALMFTPLLTSALGSLPQHLYSHGSAIVSTVQQVAGAAGTALFITVMTRGVAAAGGDGSPSAAAGATASGVQDAMLWGAVISTVAVLLSLAVRGGPGGTHDTQRSDADVVASRDDHPVEVAQAG</sequence>
<keyword evidence="6 9" id="KW-1133">Transmembrane helix</keyword>
<dbReference type="InterPro" id="IPR004638">
    <property type="entry name" value="EmrB-like"/>
</dbReference>
<dbReference type="AlphaFoldDB" id="A0A495Y3S1"/>
<keyword evidence="5 9" id="KW-0812">Transmembrane</keyword>
<feature type="transmembrane region" description="Helical" evidence="9">
    <location>
        <begin position="248"/>
        <end position="266"/>
    </location>
</feature>
<evidence type="ECO:0000256" key="7">
    <source>
        <dbReference type="ARBA" id="ARBA00023136"/>
    </source>
</evidence>
<protein>
    <submittedName>
        <fullName evidence="12">DHA2 family lincomycin resistance protein-like MFS transporter</fullName>
    </submittedName>
</protein>
<feature type="transmembrane region" description="Helical" evidence="9">
    <location>
        <begin position="185"/>
        <end position="204"/>
    </location>
</feature>
<dbReference type="PANTHER" id="PTHR42718">
    <property type="entry name" value="MAJOR FACILITATOR SUPERFAMILY MULTIDRUG TRANSPORTER MFSC"/>
    <property type="match status" value="1"/>
</dbReference>
<feature type="transmembrane region" description="Helical" evidence="9">
    <location>
        <begin position="159"/>
        <end position="179"/>
    </location>
</feature>